<keyword evidence="3" id="KW-0812">Transmembrane</keyword>
<dbReference type="Proteomes" id="UP000078200">
    <property type="component" value="Unassembled WGS sequence"/>
</dbReference>
<protein>
    <recommendedName>
        <fullName evidence="4">C2H2-type domain-containing protein</fullName>
    </recommendedName>
</protein>
<dbReference type="GO" id="GO:0008270">
    <property type="term" value="F:zinc ion binding"/>
    <property type="evidence" value="ECO:0007669"/>
    <property type="project" value="UniProtKB-KW"/>
</dbReference>
<proteinExistence type="predicted"/>
<organism evidence="5 6">
    <name type="scientific">Glossina austeni</name>
    <name type="common">Savannah tsetse fly</name>
    <dbReference type="NCBI Taxonomy" id="7395"/>
    <lineage>
        <taxon>Eukaryota</taxon>
        <taxon>Metazoa</taxon>
        <taxon>Ecdysozoa</taxon>
        <taxon>Arthropoda</taxon>
        <taxon>Hexapoda</taxon>
        <taxon>Insecta</taxon>
        <taxon>Pterygota</taxon>
        <taxon>Neoptera</taxon>
        <taxon>Endopterygota</taxon>
        <taxon>Diptera</taxon>
        <taxon>Brachycera</taxon>
        <taxon>Muscomorpha</taxon>
        <taxon>Hippoboscoidea</taxon>
        <taxon>Glossinidae</taxon>
        <taxon>Glossina</taxon>
    </lineage>
</organism>
<evidence type="ECO:0000256" key="1">
    <source>
        <dbReference type="PROSITE-ProRule" id="PRU00042"/>
    </source>
</evidence>
<dbReference type="VEuPathDB" id="VectorBase:GAUT012758"/>
<evidence type="ECO:0000256" key="3">
    <source>
        <dbReference type="SAM" id="Phobius"/>
    </source>
</evidence>
<dbReference type="PROSITE" id="PS50157">
    <property type="entry name" value="ZINC_FINGER_C2H2_2"/>
    <property type="match status" value="1"/>
</dbReference>
<dbReference type="InterPro" id="IPR013087">
    <property type="entry name" value="Znf_C2H2_type"/>
</dbReference>
<feature type="transmembrane region" description="Helical" evidence="3">
    <location>
        <begin position="405"/>
        <end position="428"/>
    </location>
</feature>
<keyword evidence="1" id="KW-0479">Metal-binding</keyword>
<keyword evidence="3" id="KW-1133">Transmembrane helix</keyword>
<keyword evidence="6" id="KW-1185">Reference proteome</keyword>
<feature type="compositionally biased region" description="Polar residues" evidence="2">
    <location>
        <begin position="306"/>
        <end position="326"/>
    </location>
</feature>
<keyword evidence="3" id="KW-0472">Membrane</keyword>
<reference evidence="5" key="1">
    <citation type="submission" date="2020-05" db="UniProtKB">
        <authorList>
            <consortium name="EnsemblMetazoa"/>
        </authorList>
    </citation>
    <scope>IDENTIFICATION</scope>
    <source>
        <strain evidence="5">TTRI</strain>
    </source>
</reference>
<feature type="domain" description="C2H2-type" evidence="4">
    <location>
        <begin position="117"/>
        <end position="140"/>
    </location>
</feature>
<feature type="region of interest" description="Disordered" evidence="2">
    <location>
        <begin position="235"/>
        <end position="328"/>
    </location>
</feature>
<accession>A0A1A9UR73</accession>
<sequence>KGKTLLLVFNFLKRIYSVNIIKSNFIKKLLCMDSKIVNIEILVIYFLLLIPWPQTQVIKFLCSKDSSRLVRKIVRSKWTPILDKYQVKLPLECPLHPLRDLFAPRQDAKKRDRPTQWTCRLCGKSFYQEKFLDLHFESRHKTTINEAEDAVCLAEFCDIMRCEVFQTEESSSLKTGDQHISTDIEVWGDSFGQNSALAKANLAYLSILPLRTSSIGASRAARVQNRQLCQEQIGQKKFQQTDNQNTNENSFVYNGKSSQQRHYPTDSTTSSATSHKHPTAATKTIRKNHSESPDSGAKNSIPGKGNNDSAEAFNNTGEDNNQTLNDEVNGMQKVRADCKVEELSELRMKCEYLVRSCIGGLILQMIDQSFKEMEDEMNKAVCWYLTCERYWEDGPLEPRAFPWGLILILVFVLSTGICFCYYIIWILFDSEETTINAANHQQVYLSSTYPPQPPPQSAQPHTQELYHYQEFPTTGIHHGMTSDGPPNTTQFYYQQQQQQTQAQMGHDIYPEPVLYDYRHSPRRYIGDQRRPGTPTVTMSAGVGVGQTPLRHQPTTSLAYQQDILDRRDYINRPMATTAVTSVNSVTNIGPNAASLATHHHSQQLDCDSSLLAGISGATAAGGVKHYNTIPRPLESRQRYVSGSQQSLRASSSTHEIIQNEVGHNEHYIYVTYPPDLKKCFFEKYE</sequence>
<dbReference type="PANTHER" id="PTHR21385">
    <property type="entry name" value="ZINC FINGER PROTEIN-RELATED"/>
    <property type="match status" value="1"/>
</dbReference>
<evidence type="ECO:0000259" key="4">
    <source>
        <dbReference type="PROSITE" id="PS50157"/>
    </source>
</evidence>
<keyword evidence="1" id="KW-0862">Zinc</keyword>
<evidence type="ECO:0000313" key="6">
    <source>
        <dbReference type="Proteomes" id="UP000078200"/>
    </source>
</evidence>
<evidence type="ECO:0000313" key="5">
    <source>
        <dbReference type="EnsemblMetazoa" id="GAUT012758-PA"/>
    </source>
</evidence>
<dbReference type="PANTHER" id="PTHR21385:SF0">
    <property type="entry name" value="RE51073P"/>
    <property type="match status" value="1"/>
</dbReference>
<dbReference type="EnsemblMetazoa" id="GAUT012758-RA">
    <property type="protein sequence ID" value="GAUT012758-PA"/>
    <property type="gene ID" value="GAUT012758"/>
</dbReference>
<dbReference type="AlphaFoldDB" id="A0A1A9UR73"/>
<dbReference type="PROSITE" id="PS00028">
    <property type="entry name" value="ZINC_FINGER_C2H2_1"/>
    <property type="match status" value="1"/>
</dbReference>
<evidence type="ECO:0000256" key="2">
    <source>
        <dbReference type="SAM" id="MobiDB-lite"/>
    </source>
</evidence>
<feature type="compositionally biased region" description="Polar residues" evidence="2">
    <location>
        <begin position="235"/>
        <end position="273"/>
    </location>
</feature>
<name>A0A1A9UR73_GLOAU</name>
<keyword evidence="1" id="KW-0863">Zinc-finger</keyword>